<dbReference type="EMBL" id="JAFIRA010000029">
    <property type="protein sequence ID" value="MCJ2543474.1"/>
    <property type="molecule type" value="Genomic_DNA"/>
</dbReference>
<proteinExistence type="predicted"/>
<organism evidence="1 2">
    <name type="scientific">Thermostichus vulcanus str. 'Rupite'</name>
    <dbReference type="NCBI Taxonomy" id="2813851"/>
    <lineage>
        <taxon>Bacteria</taxon>
        <taxon>Bacillati</taxon>
        <taxon>Cyanobacteriota</taxon>
        <taxon>Cyanophyceae</taxon>
        <taxon>Thermostichales</taxon>
        <taxon>Thermostichaceae</taxon>
        <taxon>Thermostichus</taxon>
    </lineage>
</organism>
<protein>
    <submittedName>
        <fullName evidence="1">Uncharacterized protein</fullName>
    </submittedName>
</protein>
<dbReference type="RefSeq" id="WP_244350841.1">
    <property type="nucleotide sequence ID" value="NZ_JAFIRA010000029.1"/>
</dbReference>
<sequence>MTSPALSSDTALCVQAVWKPLRQAIVESSGFQGWLQGRELPSQDAELDQLVHHYLEQTLSHLAY</sequence>
<reference evidence="1" key="1">
    <citation type="submission" date="2021-02" db="EMBL/GenBank/DDBJ databases">
        <title>The CRISPR/cas machinery reduction and long-range gene transfer in the hot spring cyanobacterium Synechococcus.</title>
        <authorList>
            <person name="Dvorak P."/>
            <person name="Jahodarova E."/>
            <person name="Hasler P."/>
            <person name="Poulickova A."/>
        </authorList>
    </citation>
    <scope>NUCLEOTIDE SEQUENCE</scope>
    <source>
        <strain evidence="1">Rupite</strain>
    </source>
</reference>
<keyword evidence="2" id="KW-1185">Reference proteome</keyword>
<gene>
    <name evidence="1" type="ORF">JX360_11225</name>
</gene>
<comment type="caution">
    <text evidence="1">The sequence shown here is derived from an EMBL/GenBank/DDBJ whole genome shotgun (WGS) entry which is preliminary data.</text>
</comment>
<accession>A0ABT0CCF0</accession>
<evidence type="ECO:0000313" key="2">
    <source>
        <dbReference type="Proteomes" id="UP000830835"/>
    </source>
</evidence>
<dbReference type="Proteomes" id="UP000830835">
    <property type="component" value="Unassembled WGS sequence"/>
</dbReference>
<evidence type="ECO:0000313" key="1">
    <source>
        <dbReference type="EMBL" id="MCJ2543474.1"/>
    </source>
</evidence>
<name>A0ABT0CCF0_THEVL</name>